<evidence type="ECO:0000256" key="13">
    <source>
        <dbReference type="SAM" id="Phobius"/>
    </source>
</evidence>
<dbReference type="Gene3D" id="3.40.50.300">
    <property type="entry name" value="P-loop containing nucleotide triphosphate hydrolases"/>
    <property type="match status" value="2"/>
</dbReference>
<feature type="transmembrane region" description="Helical" evidence="13">
    <location>
        <begin position="742"/>
        <end position="765"/>
    </location>
</feature>
<dbReference type="InterPro" id="IPR001851">
    <property type="entry name" value="ABC_transp_permease"/>
</dbReference>
<dbReference type="RefSeq" id="WP_091595122.1">
    <property type="nucleotide sequence ID" value="NZ_FNEE01000009.1"/>
</dbReference>
<feature type="transmembrane region" description="Helical" evidence="13">
    <location>
        <begin position="650"/>
        <end position="671"/>
    </location>
</feature>
<keyword evidence="3" id="KW-0813">Transport</keyword>
<evidence type="ECO:0000259" key="14">
    <source>
        <dbReference type="PROSITE" id="PS50893"/>
    </source>
</evidence>
<dbReference type="GO" id="GO:0005524">
    <property type="term" value="F:ATP binding"/>
    <property type="evidence" value="ECO:0007669"/>
    <property type="project" value="UniProtKB-KW"/>
</dbReference>
<gene>
    <name evidence="15" type="ORF">SAMN05428953_109133</name>
</gene>
<reference evidence="16" key="1">
    <citation type="submission" date="2016-10" db="EMBL/GenBank/DDBJ databases">
        <authorList>
            <person name="Varghese N."/>
            <person name="Submissions S."/>
        </authorList>
    </citation>
    <scope>NUCLEOTIDE SEQUENCE [LARGE SCALE GENOMIC DNA]</scope>
    <source>
        <strain evidence="16">CGMCC 1.11022</strain>
    </source>
</reference>
<keyword evidence="10" id="KW-1278">Translocase</keyword>
<dbReference type="InterPro" id="IPR003593">
    <property type="entry name" value="AAA+_ATPase"/>
</dbReference>
<feature type="transmembrane region" description="Helical" evidence="13">
    <location>
        <begin position="691"/>
        <end position="712"/>
    </location>
</feature>
<dbReference type="CDD" id="cd03215">
    <property type="entry name" value="ABC_Carb_Monos_II"/>
    <property type="match status" value="1"/>
</dbReference>
<feature type="transmembrane region" description="Helical" evidence="13">
    <location>
        <begin position="565"/>
        <end position="589"/>
    </location>
</feature>
<evidence type="ECO:0000313" key="16">
    <source>
        <dbReference type="Proteomes" id="UP000198894"/>
    </source>
</evidence>
<sequence>MLQLGALGEANAVVKTDAAVPVALVQATKAFGGTIALRDASFELRAGEVLALLGENGAGKSTCVKLLAGVHAPTGGHVEVDGKPVVFHTPHDAQAAGIAVMHQHPGLFPDLSVAENIYLGHMPRDRFGGIDNAAMLAGARKVLATVGLDVPSETRLGTLRTSEQQLVEIARALSLNARVLIMDEPTAALSQREVERLFTVVADLRLHGVAMMFVGHRMDEIFRIADRIAVLRDGRLIGVKPKTELGRAAAITMMVGREVTDLYPERNHATGALVLEARGLSRASGFSNIDLKLHAGEVLGLGGLVGSRRTEIARVLFGIDQPDAGEIRIDGEAVRFASARDAMDARIAYVSEDRMGQSLVMDFSILDNAVLPVLDKAARSGLYGTDRAIDLVSAWLKRMKLRFSGYGQPVKDLSGGNQQKVVLAKWLRTEPRVLILDEPTQGIDVGTKAEVHAMIADLAAQGMAIILISSEMPELIGMCDRIIVLREGHRTAEFARGEATQEKVLEAATKAGENADPAALAESAAGAARKKGPLDMLKRREFGLLAAMLAVAIPVTIINPRMVSAANLTAVSMDAALLVVAALAQMLVLITRNIDLSIAAVIGLSAYMAASMVQAYPGLDIGIGLVTACAVGGVAGLINGLVVTRGGIPAIVVTLASMSIFRGFNSIWAAGDQISADEVTQAWLDMTGHKIAGVPLIVAIAIVILCLGYVLLYRTAIGRELFAAGSNPDGARLIGIPVDRRILLAFGMAGLLGGLCGALWASRYATIDARVALGFELTVIASAVVGGVAIRGGSGTLLGIILGALTLLVIKNGLTLVRVDPLWLQGVYGMVILVAIGIDTFIVRRADQARQARAR</sequence>
<dbReference type="AlphaFoldDB" id="A0A1G8X0U4"/>
<dbReference type="InterPro" id="IPR050107">
    <property type="entry name" value="ABC_carbohydrate_import_ATPase"/>
</dbReference>
<dbReference type="EMBL" id="FNEE01000009">
    <property type="protein sequence ID" value="SDJ83957.1"/>
    <property type="molecule type" value="Genomic_DNA"/>
</dbReference>
<dbReference type="CDD" id="cd06579">
    <property type="entry name" value="TM_PBP1_transp_AraH_like"/>
    <property type="match status" value="1"/>
</dbReference>
<dbReference type="GO" id="GO:0016887">
    <property type="term" value="F:ATP hydrolysis activity"/>
    <property type="evidence" value="ECO:0007669"/>
    <property type="project" value="InterPro"/>
</dbReference>
<evidence type="ECO:0000256" key="12">
    <source>
        <dbReference type="ARBA" id="ARBA00023136"/>
    </source>
</evidence>
<keyword evidence="16" id="KW-1185">Reference proteome</keyword>
<feature type="domain" description="ABC transporter" evidence="14">
    <location>
        <begin position="257"/>
        <end position="512"/>
    </location>
</feature>
<accession>A0A1G8X0U4</accession>
<dbReference type="PROSITE" id="PS50893">
    <property type="entry name" value="ABC_TRANSPORTER_2"/>
    <property type="match status" value="2"/>
</dbReference>
<keyword evidence="8" id="KW-0547">Nucleotide-binding</keyword>
<keyword evidence="12 13" id="KW-0472">Membrane</keyword>
<feature type="transmembrane region" description="Helical" evidence="13">
    <location>
        <begin position="797"/>
        <end position="817"/>
    </location>
</feature>
<keyword evidence="7" id="KW-0677">Repeat</keyword>
<dbReference type="CDD" id="cd03216">
    <property type="entry name" value="ABC_Carb_Monos_I"/>
    <property type="match status" value="1"/>
</dbReference>
<dbReference type="GO" id="GO:0022857">
    <property type="term" value="F:transmembrane transporter activity"/>
    <property type="evidence" value="ECO:0007669"/>
    <property type="project" value="InterPro"/>
</dbReference>
<dbReference type="GO" id="GO:0005886">
    <property type="term" value="C:plasma membrane"/>
    <property type="evidence" value="ECO:0007669"/>
    <property type="project" value="UniProtKB-SubCell"/>
</dbReference>
<evidence type="ECO:0000256" key="8">
    <source>
        <dbReference type="ARBA" id="ARBA00022741"/>
    </source>
</evidence>
<feature type="transmembrane region" description="Helical" evidence="13">
    <location>
        <begin position="823"/>
        <end position="843"/>
    </location>
</feature>
<evidence type="ECO:0000256" key="3">
    <source>
        <dbReference type="ARBA" id="ARBA00022448"/>
    </source>
</evidence>
<dbReference type="PANTHER" id="PTHR43790:SF3">
    <property type="entry name" value="D-ALLOSE IMPORT ATP-BINDING PROTEIN ALSA-RELATED"/>
    <property type="match status" value="1"/>
</dbReference>
<proteinExistence type="inferred from homology"/>
<name>A0A1G8X0U4_9HYPH</name>
<evidence type="ECO:0000256" key="2">
    <source>
        <dbReference type="ARBA" id="ARBA00005417"/>
    </source>
</evidence>
<evidence type="ECO:0000256" key="4">
    <source>
        <dbReference type="ARBA" id="ARBA00022475"/>
    </source>
</evidence>
<keyword evidence="11 13" id="KW-1133">Transmembrane helix</keyword>
<keyword evidence="4" id="KW-1003">Cell membrane</keyword>
<organism evidence="15 16">
    <name type="scientific">Mesorhizobium muleiense</name>
    <dbReference type="NCBI Taxonomy" id="1004279"/>
    <lineage>
        <taxon>Bacteria</taxon>
        <taxon>Pseudomonadati</taxon>
        <taxon>Pseudomonadota</taxon>
        <taxon>Alphaproteobacteria</taxon>
        <taxon>Hyphomicrobiales</taxon>
        <taxon>Phyllobacteriaceae</taxon>
        <taxon>Mesorhizobium</taxon>
    </lineage>
</organism>
<evidence type="ECO:0000256" key="10">
    <source>
        <dbReference type="ARBA" id="ARBA00022967"/>
    </source>
</evidence>
<keyword evidence="5" id="KW-0762">Sugar transport</keyword>
<evidence type="ECO:0000256" key="6">
    <source>
        <dbReference type="ARBA" id="ARBA00022692"/>
    </source>
</evidence>
<feature type="transmembrane region" description="Helical" evidence="13">
    <location>
        <begin position="771"/>
        <end position="790"/>
    </location>
</feature>
<evidence type="ECO:0000256" key="7">
    <source>
        <dbReference type="ARBA" id="ARBA00022737"/>
    </source>
</evidence>
<dbReference type="InterPro" id="IPR003439">
    <property type="entry name" value="ABC_transporter-like_ATP-bd"/>
</dbReference>
<evidence type="ECO:0000256" key="5">
    <source>
        <dbReference type="ARBA" id="ARBA00022597"/>
    </source>
</evidence>
<dbReference type="Pfam" id="PF02653">
    <property type="entry name" value="BPD_transp_2"/>
    <property type="match status" value="1"/>
</dbReference>
<keyword evidence="6 13" id="KW-0812">Transmembrane</keyword>
<dbReference type="SUPFAM" id="SSF52540">
    <property type="entry name" value="P-loop containing nucleoside triphosphate hydrolases"/>
    <property type="match status" value="2"/>
</dbReference>
<dbReference type="PANTHER" id="PTHR43790">
    <property type="entry name" value="CARBOHYDRATE TRANSPORT ATP-BINDING PROTEIN MG119-RELATED"/>
    <property type="match status" value="1"/>
</dbReference>
<dbReference type="Pfam" id="PF00005">
    <property type="entry name" value="ABC_tran"/>
    <property type="match status" value="2"/>
</dbReference>
<feature type="transmembrane region" description="Helical" evidence="13">
    <location>
        <begin position="621"/>
        <end position="643"/>
    </location>
</feature>
<dbReference type="SMART" id="SM00382">
    <property type="entry name" value="AAA"/>
    <property type="match status" value="2"/>
</dbReference>
<dbReference type="Proteomes" id="UP000198894">
    <property type="component" value="Unassembled WGS sequence"/>
</dbReference>
<keyword evidence="9 15" id="KW-0067">ATP-binding</keyword>
<feature type="domain" description="ABC transporter" evidence="14">
    <location>
        <begin position="22"/>
        <end position="258"/>
    </location>
</feature>
<comment type="subcellular location">
    <subcellularLocation>
        <location evidence="1">Cell membrane</location>
        <topology evidence="1">Multi-pass membrane protein</topology>
    </subcellularLocation>
</comment>
<comment type="similarity">
    <text evidence="2">Belongs to the ABC transporter superfamily.</text>
</comment>
<protein>
    <submittedName>
        <fullName evidence="15">Ribose transport system ATP-binding protein/rhamnose transport system ATP-binding protein</fullName>
    </submittedName>
</protein>
<evidence type="ECO:0000256" key="11">
    <source>
        <dbReference type="ARBA" id="ARBA00022989"/>
    </source>
</evidence>
<evidence type="ECO:0000256" key="1">
    <source>
        <dbReference type="ARBA" id="ARBA00004651"/>
    </source>
</evidence>
<dbReference type="PROSITE" id="PS00211">
    <property type="entry name" value="ABC_TRANSPORTER_1"/>
    <property type="match status" value="1"/>
</dbReference>
<evidence type="ECO:0000313" key="15">
    <source>
        <dbReference type="EMBL" id="SDJ83957.1"/>
    </source>
</evidence>
<dbReference type="InterPro" id="IPR017871">
    <property type="entry name" value="ABC_transporter-like_CS"/>
</dbReference>
<dbReference type="InterPro" id="IPR027417">
    <property type="entry name" value="P-loop_NTPase"/>
</dbReference>
<evidence type="ECO:0000256" key="9">
    <source>
        <dbReference type="ARBA" id="ARBA00022840"/>
    </source>
</evidence>
<feature type="transmembrane region" description="Helical" evidence="13">
    <location>
        <begin position="596"/>
        <end position="615"/>
    </location>
</feature>